<dbReference type="RefSeq" id="WP_120711265.1">
    <property type="nucleotide sequence ID" value="NZ_RBCJ01000002.1"/>
</dbReference>
<proteinExistence type="predicted"/>
<sequence length="204" mass="23927">MELEEIMTVWKQMSHQLEKQEKLTKEIILQMTQQRYSTIFSKVFTIESMAAIISYVIAFVLIFNLYKLDTWYLMTCGILTLVALFTLPLLVLRSLGRIRDFDIGNRNYKETLIEYIKLKKKLLLLQQFISYTSFVLMFTSLAAISKIISGKDFFLMEKAGWLYALIVIVLVFLFFFVRWGYKGYLKITASAEKVLLELEEGEET</sequence>
<keyword evidence="1" id="KW-1133">Transmembrane helix</keyword>
<keyword evidence="3" id="KW-1185">Reference proteome</keyword>
<accession>A0A3B0C999</accession>
<keyword evidence="1" id="KW-0812">Transmembrane</keyword>
<protein>
    <recommendedName>
        <fullName evidence="4">DUF3278 domain-containing protein</fullName>
    </recommendedName>
</protein>
<feature type="transmembrane region" description="Helical" evidence="1">
    <location>
        <begin position="71"/>
        <end position="92"/>
    </location>
</feature>
<comment type="caution">
    <text evidence="2">The sequence shown here is derived from an EMBL/GenBank/DDBJ whole genome shotgun (WGS) entry which is preliminary data.</text>
</comment>
<name>A0A3B0C999_9FLAO</name>
<dbReference type="EMBL" id="RBCJ01000002">
    <property type="protein sequence ID" value="RKN81108.1"/>
    <property type="molecule type" value="Genomic_DNA"/>
</dbReference>
<gene>
    <name evidence="2" type="ORF">D7Z94_09190</name>
</gene>
<feature type="transmembrane region" description="Helical" evidence="1">
    <location>
        <begin position="43"/>
        <end position="65"/>
    </location>
</feature>
<evidence type="ECO:0000313" key="3">
    <source>
        <dbReference type="Proteomes" id="UP000276603"/>
    </source>
</evidence>
<feature type="transmembrane region" description="Helical" evidence="1">
    <location>
        <begin position="128"/>
        <end position="148"/>
    </location>
</feature>
<reference evidence="2 3" key="1">
    <citation type="submission" date="2018-10" db="EMBL/GenBank/DDBJ databases">
        <title>Ulvibacterium marinum gen. nov., sp. nov., a novel marine bacterium of the family Flavobacteriaceae, isolated from a culture of the green alga Ulva prolifera.</title>
        <authorList>
            <person name="Zhang Z."/>
        </authorList>
    </citation>
    <scope>NUCLEOTIDE SEQUENCE [LARGE SCALE GENOMIC DNA]</scope>
    <source>
        <strain evidence="2 3">CCMM003</strain>
    </source>
</reference>
<organism evidence="2 3">
    <name type="scientific">Ulvibacterium marinum</name>
    <dbReference type="NCBI Taxonomy" id="2419782"/>
    <lineage>
        <taxon>Bacteria</taxon>
        <taxon>Pseudomonadati</taxon>
        <taxon>Bacteroidota</taxon>
        <taxon>Flavobacteriia</taxon>
        <taxon>Flavobacteriales</taxon>
        <taxon>Flavobacteriaceae</taxon>
        <taxon>Ulvibacterium</taxon>
    </lineage>
</organism>
<evidence type="ECO:0000256" key="1">
    <source>
        <dbReference type="SAM" id="Phobius"/>
    </source>
</evidence>
<evidence type="ECO:0000313" key="2">
    <source>
        <dbReference type="EMBL" id="RKN81108.1"/>
    </source>
</evidence>
<dbReference type="OrthoDB" id="1160385at2"/>
<evidence type="ECO:0008006" key="4">
    <source>
        <dbReference type="Google" id="ProtNLM"/>
    </source>
</evidence>
<dbReference type="AlphaFoldDB" id="A0A3B0C999"/>
<keyword evidence="1" id="KW-0472">Membrane</keyword>
<dbReference type="Proteomes" id="UP000276603">
    <property type="component" value="Unassembled WGS sequence"/>
</dbReference>
<feature type="transmembrane region" description="Helical" evidence="1">
    <location>
        <begin position="160"/>
        <end position="181"/>
    </location>
</feature>